<keyword evidence="2" id="KW-1185">Reference proteome</keyword>
<evidence type="ECO:0000313" key="1">
    <source>
        <dbReference type="EMBL" id="ABX35181.1"/>
    </source>
</evidence>
<proteinExistence type="predicted"/>
<dbReference type="HOGENOM" id="CLU_064927_0_0_4"/>
<accession>A9BZ81</accession>
<reference evidence="2" key="2">
    <citation type="submission" date="2007-11" db="EMBL/GenBank/DDBJ databases">
        <title>Complete sequence of Delftia acidovorans DSM 14801 / SPH-1.</title>
        <authorList>
            <person name="Copeland A."/>
            <person name="Lucas S."/>
            <person name="Lapidus A."/>
            <person name="Barry K."/>
            <person name="Glavina del Rio T."/>
            <person name="Dalin E."/>
            <person name="Tice H."/>
            <person name="Pitluck S."/>
            <person name="Lowry S."/>
            <person name="Clum A."/>
            <person name="Schmutz J."/>
            <person name="Larimer F."/>
            <person name="Land M."/>
            <person name="Hauser L."/>
            <person name="Kyrpides N."/>
            <person name="Kim E."/>
            <person name="Schleheck D."/>
            <person name="Richardson P."/>
        </authorList>
    </citation>
    <scope>NUCLEOTIDE SEQUENCE [LARGE SCALE GENOMIC DNA]</scope>
    <source>
        <strain evidence="2">DSM 14801 / SPH-1</strain>
    </source>
</reference>
<dbReference type="KEGG" id="dac:Daci_2543"/>
<protein>
    <submittedName>
        <fullName evidence="1">Uncharacterized protein</fullName>
    </submittedName>
</protein>
<dbReference type="AlphaFoldDB" id="A9BZ81"/>
<dbReference type="Proteomes" id="UP000000784">
    <property type="component" value="Chromosome"/>
</dbReference>
<organism evidence="1 2">
    <name type="scientific">Delftia acidovorans (strain DSM 14801 / SPH-1)</name>
    <dbReference type="NCBI Taxonomy" id="398578"/>
    <lineage>
        <taxon>Bacteria</taxon>
        <taxon>Pseudomonadati</taxon>
        <taxon>Pseudomonadota</taxon>
        <taxon>Betaproteobacteria</taxon>
        <taxon>Burkholderiales</taxon>
        <taxon>Comamonadaceae</taxon>
        <taxon>Delftia</taxon>
    </lineage>
</organism>
<gene>
    <name evidence="1" type="ordered locus">Daci_2543</name>
</gene>
<name>A9BZ81_DELAS</name>
<dbReference type="EMBL" id="CP000884">
    <property type="protein sequence ID" value="ABX35181.1"/>
    <property type="molecule type" value="Genomic_DNA"/>
</dbReference>
<dbReference type="eggNOG" id="ENOG5033PZ4">
    <property type="taxonomic scope" value="Bacteria"/>
</dbReference>
<reference evidence="1 2" key="1">
    <citation type="journal article" date="2004" name="Appl. Environ. Microbiol.">
        <title>Mineralization of individual congeners of linear alkylbenzenesulfonate by defined pairs of heterotrophic bacteria.</title>
        <authorList>
            <person name="Schleheck D."/>
            <person name="Knepper T.P."/>
            <person name="Fischer K."/>
            <person name="Cook A.M."/>
        </authorList>
    </citation>
    <scope>NUCLEOTIDE SEQUENCE [LARGE SCALE GENOMIC DNA]</scope>
    <source>
        <strain evidence="2">DSM 14801 / SPH-1</strain>
    </source>
</reference>
<sequence>MALIGYAIFSLTFDTKHWRDYFAERLKEVILEQDYIETLDYESLKDLQTRTLKAQFRNQAIDKEGSFLKYFESNLHRFISEPFREDVSAEVLMKPCDDGTKLEVLDRVRYVCRSSGGRLQEKVVWRPDDGEFEDVKSLSILIQFPPGHQFAGEKRELFKEDGDKLKSCLDKGIEVSLAEYKEVDLLVVFTEAEYIVKLGKLQYWTMAHPTKNFDITITYPVACEIQFKTLVLEDVLSQVSEIPGYLKFGYGVWALPASGIAWVVSPCLKKPGEAQPSFAGEN</sequence>
<evidence type="ECO:0000313" key="2">
    <source>
        <dbReference type="Proteomes" id="UP000000784"/>
    </source>
</evidence>